<dbReference type="CDD" id="cd06257">
    <property type="entry name" value="DnaJ"/>
    <property type="match status" value="1"/>
</dbReference>
<reference evidence="9" key="2">
    <citation type="submission" date="2023-06" db="EMBL/GenBank/DDBJ databases">
        <authorList>
            <person name="Ma L."/>
            <person name="Liu K.-W."/>
            <person name="Li Z."/>
            <person name="Hsiao Y.-Y."/>
            <person name="Qi Y."/>
            <person name="Fu T."/>
            <person name="Tang G."/>
            <person name="Zhang D."/>
            <person name="Sun W.-H."/>
            <person name="Liu D.-K."/>
            <person name="Li Y."/>
            <person name="Chen G.-Z."/>
            <person name="Liu X.-D."/>
            <person name="Liao X.-Y."/>
            <person name="Jiang Y.-T."/>
            <person name="Yu X."/>
            <person name="Hao Y."/>
            <person name="Huang J."/>
            <person name="Zhao X.-W."/>
            <person name="Ke S."/>
            <person name="Chen Y.-Y."/>
            <person name="Wu W.-L."/>
            <person name="Hsu J.-L."/>
            <person name="Lin Y.-F."/>
            <person name="Huang M.-D."/>
            <person name="Li C.-Y."/>
            <person name="Huang L."/>
            <person name="Wang Z.-W."/>
            <person name="Zhao X."/>
            <person name="Zhong W.-Y."/>
            <person name="Peng D.-H."/>
            <person name="Ahmad S."/>
            <person name="Lan S."/>
            <person name="Zhang J.-S."/>
            <person name="Tsai W.-C."/>
            <person name="Van De Peer Y."/>
            <person name="Liu Z.-J."/>
        </authorList>
    </citation>
    <scope>NUCLEOTIDE SEQUENCE</scope>
    <source>
        <strain evidence="9">CP</strain>
        <tissue evidence="9">Leaves</tissue>
    </source>
</reference>
<dbReference type="PROSITE" id="PS50076">
    <property type="entry name" value="DNAJ_2"/>
    <property type="match status" value="1"/>
</dbReference>
<keyword evidence="4" id="KW-0479">Metal-binding</keyword>
<gene>
    <name evidence="9" type="ORF">QJS10_CPA06g02375</name>
</gene>
<evidence type="ECO:0000256" key="4">
    <source>
        <dbReference type="ARBA" id="ARBA00022723"/>
    </source>
</evidence>
<dbReference type="EMBL" id="JAUJYO010000006">
    <property type="protein sequence ID" value="KAK1313505.1"/>
    <property type="molecule type" value="Genomic_DNA"/>
</dbReference>
<proteinExistence type="inferred from homology"/>
<dbReference type="InterPro" id="IPR007872">
    <property type="entry name" value="DPH_MB_dom"/>
</dbReference>
<dbReference type="GO" id="GO:0005634">
    <property type="term" value="C:nucleus"/>
    <property type="evidence" value="ECO:0007669"/>
    <property type="project" value="UniProtKB-SubCell"/>
</dbReference>
<feature type="domain" description="J" evidence="7">
    <location>
        <begin position="16"/>
        <end position="87"/>
    </location>
</feature>
<evidence type="ECO:0000256" key="2">
    <source>
        <dbReference type="ARBA" id="ARBA00004496"/>
    </source>
</evidence>
<dbReference type="InterPro" id="IPR044248">
    <property type="entry name" value="DPH3/4-like"/>
</dbReference>
<dbReference type="GO" id="GO:0005783">
    <property type="term" value="C:endoplasmic reticulum"/>
    <property type="evidence" value="ECO:0007669"/>
    <property type="project" value="UniProtKB-ARBA"/>
</dbReference>
<evidence type="ECO:0000256" key="1">
    <source>
        <dbReference type="ARBA" id="ARBA00004123"/>
    </source>
</evidence>
<comment type="caution">
    <text evidence="9">The sequence shown here is derived from an EMBL/GenBank/DDBJ whole genome shotgun (WGS) entry which is preliminary data.</text>
</comment>
<keyword evidence="6" id="KW-0539">Nucleus</keyword>
<protein>
    <submittedName>
        <fullName evidence="9">Uncharacterized protein</fullName>
    </submittedName>
</protein>
<evidence type="ECO:0000256" key="3">
    <source>
        <dbReference type="ARBA" id="ARBA00006169"/>
    </source>
</evidence>
<keyword evidence="5" id="KW-0408">Iron</keyword>
<dbReference type="Gene3D" id="1.10.287.110">
    <property type="entry name" value="DnaJ domain"/>
    <property type="match status" value="1"/>
</dbReference>
<dbReference type="SUPFAM" id="SSF144217">
    <property type="entry name" value="CSL zinc finger"/>
    <property type="match status" value="1"/>
</dbReference>
<dbReference type="GO" id="GO:0017183">
    <property type="term" value="P:protein histidyl modification to diphthamide"/>
    <property type="evidence" value="ECO:0007669"/>
    <property type="project" value="InterPro"/>
</dbReference>
<dbReference type="GO" id="GO:0046872">
    <property type="term" value="F:metal ion binding"/>
    <property type="evidence" value="ECO:0007669"/>
    <property type="project" value="UniProtKB-KW"/>
</dbReference>
<sequence length="176" mass="19692">MAEFLKLTSKSSIQKTHYDTLSISEDATHDEVRTSYRAAILNSHPDKLHGKSEPCAHHVSQETFLKVQEAWEVLGDTKSRSLYDTMLQASRQDEVASEVRLEEMELEDSGEVLELLHRCRCGDFFSIDSDELREMGFALDCDGNLEIIPSGSPLASVILPCSSCSLKIRLMIVVNS</sequence>
<dbReference type="PRINTS" id="PR00625">
    <property type="entry name" value="JDOMAIN"/>
</dbReference>
<comment type="similarity">
    <text evidence="3">Belongs to the DPH4 family.</text>
</comment>
<feature type="domain" description="DPH-type MB" evidence="8">
    <location>
        <begin position="95"/>
        <end position="173"/>
    </location>
</feature>
<dbReference type="Pfam" id="PF05207">
    <property type="entry name" value="Zn_ribbon_CSL"/>
    <property type="match status" value="1"/>
</dbReference>
<reference evidence="9" key="1">
    <citation type="journal article" date="2023" name="Nat. Commun.">
        <title>Diploid and tetraploid genomes of Acorus and the evolution of monocots.</title>
        <authorList>
            <person name="Ma L."/>
            <person name="Liu K.W."/>
            <person name="Li Z."/>
            <person name="Hsiao Y.Y."/>
            <person name="Qi Y."/>
            <person name="Fu T."/>
            <person name="Tang G.D."/>
            <person name="Zhang D."/>
            <person name="Sun W.H."/>
            <person name="Liu D.K."/>
            <person name="Li Y."/>
            <person name="Chen G.Z."/>
            <person name="Liu X.D."/>
            <person name="Liao X.Y."/>
            <person name="Jiang Y.T."/>
            <person name="Yu X."/>
            <person name="Hao Y."/>
            <person name="Huang J."/>
            <person name="Zhao X.W."/>
            <person name="Ke S."/>
            <person name="Chen Y.Y."/>
            <person name="Wu W.L."/>
            <person name="Hsu J.L."/>
            <person name="Lin Y.F."/>
            <person name="Huang M.D."/>
            <person name="Li C.Y."/>
            <person name="Huang L."/>
            <person name="Wang Z.W."/>
            <person name="Zhao X."/>
            <person name="Zhong W.Y."/>
            <person name="Peng D.H."/>
            <person name="Ahmad S."/>
            <person name="Lan S."/>
            <person name="Zhang J.S."/>
            <person name="Tsai W.C."/>
            <person name="Van de Peer Y."/>
            <person name="Liu Z.J."/>
        </authorList>
    </citation>
    <scope>NUCLEOTIDE SEQUENCE</scope>
    <source>
        <strain evidence="9">CP</strain>
    </source>
</reference>
<name>A0AAV9EIG3_ACOCL</name>
<evidence type="ECO:0000259" key="7">
    <source>
        <dbReference type="PROSITE" id="PS50076"/>
    </source>
</evidence>
<comment type="subcellular location">
    <subcellularLocation>
        <location evidence="2">Cytoplasm</location>
    </subcellularLocation>
    <subcellularLocation>
        <location evidence="1">Nucleus</location>
    </subcellularLocation>
</comment>
<dbReference type="SMART" id="SM00271">
    <property type="entry name" value="DnaJ"/>
    <property type="match status" value="1"/>
</dbReference>
<evidence type="ECO:0000313" key="10">
    <source>
        <dbReference type="Proteomes" id="UP001180020"/>
    </source>
</evidence>
<dbReference type="Proteomes" id="UP001180020">
    <property type="component" value="Unassembled WGS sequence"/>
</dbReference>
<dbReference type="InterPro" id="IPR036869">
    <property type="entry name" value="J_dom_sf"/>
</dbReference>
<dbReference type="PANTHER" id="PTHR21454">
    <property type="entry name" value="DPH3 HOMOLOG-RELATED"/>
    <property type="match status" value="1"/>
</dbReference>
<accession>A0AAV9EIG3</accession>
<evidence type="ECO:0000256" key="5">
    <source>
        <dbReference type="ARBA" id="ARBA00023004"/>
    </source>
</evidence>
<dbReference type="PROSITE" id="PS51074">
    <property type="entry name" value="DPH_MB"/>
    <property type="match status" value="1"/>
</dbReference>
<keyword evidence="10" id="KW-1185">Reference proteome</keyword>
<dbReference type="GO" id="GO:0005829">
    <property type="term" value="C:cytosol"/>
    <property type="evidence" value="ECO:0007669"/>
    <property type="project" value="TreeGrafter"/>
</dbReference>
<organism evidence="9 10">
    <name type="scientific">Acorus calamus</name>
    <name type="common">Sweet flag</name>
    <dbReference type="NCBI Taxonomy" id="4465"/>
    <lineage>
        <taxon>Eukaryota</taxon>
        <taxon>Viridiplantae</taxon>
        <taxon>Streptophyta</taxon>
        <taxon>Embryophyta</taxon>
        <taxon>Tracheophyta</taxon>
        <taxon>Spermatophyta</taxon>
        <taxon>Magnoliopsida</taxon>
        <taxon>Liliopsida</taxon>
        <taxon>Acoraceae</taxon>
        <taxon>Acorus</taxon>
    </lineage>
</organism>
<evidence type="ECO:0000256" key="6">
    <source>
        <dbReference type="ARBA" id="ARBA00023242"/>
    </source>
</evidence>
<dbReference type="SUPFAM" id="SSF46565">
    <property type="entry name" value="Chaperone J-domain"/>
    <property type="match status" value="1"/>
</dbReference>
<dbReference type="InterPro" id="IPR036671">
    <property type="entry name" value="DPH_MB_sf"/>
</dbReference>
<dbReference type="Gene3D" id="3.10.660.10">
    <property type="entry name" value="DPH Zinc finger"/>
    <property type="match status" value="1"/>
</dbReference>
<dbReference type="Pfam" id="PF00226">
    <property type="entry name" value="DnaJ"/>
    <property type="match status" value="1"/>
</dbReference>
<evidence type="ECO:0000259" key="8">
    <source>
        <dbReference type="PROSITE" id="PS51074"/>
    </source>
</evidence>
<evidence type="ECO:0000313" key="9">
    <source>
        <dbReference type="EMBL" id="KAK1313505.1"/>
    </source>
</evidence>
<dbReference type="PANTHER" id="PTHR21454:SF47">
    <property type="entry name" value="DNAJ HEAT SHOCK N-TERMINAL DOMAIN-CONTAINING PROTEIN"/>
    <property type="match status" value="1"/>
</dbReference>
<dbReference type="InterPro" id="IPR001623">
    <property type="entry name" value="DnaJ_domain"/>
</dbReference>
<dbReference type="AlphaFoldDB" id="A0AAV9EIG3"/>